<evidence type="ECO:0000256" key="1">
    <source>
        <dbReference type="SAM" id="MobiDB-lite"/>
    </source>
</evidence>
<evidence type="ECO:0000313" key="3">
    <source>
        <dbReference type="Proteomes" id="UP000000692"/>
    </source>
</evidence>
<dbReference type="AlphaFoldDB" id="F9Y9C1"/>
<proteinExistence type="predicted"/>
<evidence type="ECO:0000313" key="2">
    <source>
        <dbReference type="EMBL" id="AEM40103.1"/>
    </source>
</evidence>
<dbReference type="HOGENOM" id="CLU_282822_0_0_5"/>
<sequence>MAIFQTVNDGQTAFIDLVHDASLDTVFAQPGLGSAGRDDLETQIRQDLCGFQHQRAFVAVLDRDEHRAGFGQFSARTHLRLQESTGKATVPTHDFAGRAHFRPQQRVDTGEAGKGQHRLFHRIPRHVRIGQRQRVGIGQRAVVIGCLRIGRTQREVIQRLARHQTGRDRGNRAIRRLGHKRHGAAGTRVHFQQVDDIVLDRELHVHQADHVQRHRQLFGLGADLGDDLGAQGMGRQAAGAVARMDASFFDMLHDTCNMHTGAIAQGVNVNLGRARKIAVQQHGAVARHLHGDADIAVQLIHIAHDFHRAATQHVRRADHQRKADAACDFQRFGVRMGDAVDRLFQTEVFNQLLETLAVFGQVDGVGRCAEDGDARLLQLVRQFQRRLAAELHDHTMQRAVFLLDAQDFHDAFKGQRLEIQAVRGVVVGRDRLGVAVDHDRLVADFRQRETGVNTAIVEFDPLTDAVRATAQDHDFLAIRGTRLVLDLAHDGHFIGRIHVGGLGFEFGGAGVDPLEHGGHAQVQTGAAHVIFGAAGQLCQTRVREAEHFQFAQASFGHGQAIVFYAGFGVDDLADTVKEPRVEFGDSVDLVIRQAFAHGLGDGAQTVGGGLCQCRNDGGFRGRAGDGDLVKTGQAGFQRRQRLLHRFVEGAADGHHFADRLHGGGQLGLAAGEFFKGKARDLGHDVVDGRLERGGRDFGDIVVQLVQRVTHCQFRRDLGNRETGSLRGQRGRTRHAGVHLDHDHTAVLGVHRPLHVRAARLDADLAQHGDRAVAHDLVFFVGQRQGRGDGDAVAGVHAHRIDVLDRADDDGVIRFVADHFHLVFFPTQQRFIDQDLTHGRGIHAGMAVMFVFFAVIGHAAAGAAKGKGGADNGGQADLFQRVQRDAHAGLQILAAISALGGGDDGGLGVFQTDAVHRFAEQGAVFGHFNRVAVRADQLDAEFLQHAHIGQRQCRVQAGLAAHGRQQRVGALFLDDLGDDLGGDRLDIGRIGHFRVGHDRRGVRVHQNDAVALFAQGFTGLGTGIVKFTGLPDDDGPRPNDHDRLDVGSLRHGVPLGGYGWIRDESRPSTGEGGQIVLPYRQRAAPRNPKRGESCWNRRQAAIRS</sequence>
<keyword evidence="3" id="KW-1185">Reference proteome</keyword>
<dbReference type="EMBL" id="CP002018">
    <property type="protein sequence ID" value="AEM40103.1"/>
    <property type="molecule type" value="Genomic_DNA"/>
</dbReference>
<dbReference type="KEGG" id="kvl:KVU_0264"/>
<name>F9Y9C1_KETVW</name>
<gene>
    <name evidence="2" type="ordered locus">KVU_0264</name>
</gene>
<reference evidence="2 3" key="1">
    <citation type="journal article" date="2011" name="J. Bacteriol.">
        <title>Complete genome sequence of the industrial strain Ketogulonicigenium vulgare WSH-001.</title>
        <authorList>
            <person name="Liu L."/>
            <person name="Li Y."/>
            <person name="Zhang J."/>
            <person name="Zhou Z."/>
            <person name="Liu J."/>
            <person name="Li X."/>
            <person name="Zhou J."/>
            <person name="Du G."/>
            <person name="Wang L."/>
            <person name="Chen J."/>
        </authorList>
    </citation>
    <scope>NUCLEOTIDE SEQUENCE [LARGE SCALE GENOMIC DNA]</scope>
    <source>
        <strain evidence="2 3">WSH-001</strain>
    </source>
</reference>
<protein>
    <submittedName>
        <fullName evidence="2">Uncharacterized protein</fullName>
    </submittedName>
</protein>
<feature type="region of interest" description="Disordered" evidence="1">
    <location>
        <begin position="1059"/>
        <end position="1103"/>
    </location>
</feature>
<accession>F9Y9C1</accession>
<organism evidence="2 3">
    <name type="scientific">Ketogulonicigenium vulgare (strain WSH-001)</name>
    <dbReference type="NCBI Taxonomy" id="759362"/>
    <lineage>
        <taxon>Bacteria</taxon>
        <taxon>Pseudomonadati</taxon>
        <taxon>Pseudomonadota</taxon>
        <taxon>Alphaproteobacteria</taxon>
        <taxon>Rhodobacterales</taxon>
        <taxon>Roseobacteraceae</taxon>
        <taxon>Ketogulonicigenium</taxon>
    </lineage>
</organism>
<dbReference type="Proteomes" id="UP000000692">
    <property type="component" value="Chromosome"/>
</dbReference>